<dbReference type="UniPathway" id="UPA00219"/>
<evidence type="ECO:0000256" key="9">
    <source>
        <dbReference type="ARBA" id="ARBA00023316"/>
    </source>
</evidence>
<dbReference type="Pfam" id="PF02875">
    <property type="entry name" value="Mur_ligase_C"/>
    <property type="match status" value="1"/>
</dbReference>
<evidence type="ECO:0000256" key="2">
    <source>
        <dbReference type="ARBA" id="ARBA00022598"/>
    </source>
</evidence>
<comment type="subcellular location">
    <subcellularLocation>
        <location evidence="10 11">Cytoplasm</location>
    </subcellularLocation>
</comment>
<dbReference type="NCBIfam" id="TIGR01143">
    <property type="entry name" value="murF"/>
    <property type="match status" value="1"/>
</dbReference>
<evidence type="ECO:0000256" key="10">
    <source>
        <dbReference type="HAMAP-Rule" id="MF_02019"/>
    </source>
</evidence>
<evidence type="ECO:0000259" key="13">
    <source>
        <dbReference type="Pfam" id="PF02875"/>
    </source>
</evidence>
<dbReference type="PANTHER" id="PTHR43024:SF1">
    <property type="entry name" value="UDP-N-ACETYLMURAMOYL-TRIPEPTIDE--D-ALANYL-D-ALANINE LIGASE"/>
    <property type="match status" value="1"/>
</dbReference>
<comment type="caution">
    <text evidence="15">The sequence shown here is derived from an EMBL/GenBank/DDBJ whole genome shotgun (WGS) entry which is preliminary data.</text>
</comment>
<evidence type="ECO:0000256" key="6">
    <source>
        <dbReference type="ARBA" id="ARBA00022960"/>
    </source>
</evidence>
<dbReference type="InterPro" id="IPR036615">
    <property type="entry name" value="Mur_ligase_C_dom_sf"/>
</dbReference>
<feature type="binding site" evidence="10">
    <location>
        <begin position="107"/>
        <end position="113"/>
    </location>
    <ligand>
        <name>ATP</name>
        <dbReference type="ChEBI" id="CHEBI:30616"/>
    </ligand>
</feature>
<dbReference type="SUPFAM" id="SSF53623">
    <property type="entry name" value="MurD-like peptide ligases, catalytic domain"/>
    <property type="match status" value="1"/>
</dbReference>
<keyword evidence="3 10" id="KW-0132">Cell division</keyword>
<feature type="domain" description="Mur ligase central" evidence="14">
    <location>
        <begin position="105"/>
        <end position="279"/>
    </location>
</feature>
<dbReference type="SUPFAM" id="SSF53244">
    <property type="entry name" value="MurD-like peptide ligases, peptide-binding domain"/>
    <property type="match status" value="1"/>
</dbReference>
<reference evidence="15" key="1">
    <citation type="journal article" date="2020" name="mSystems">
        <title>Genome- and Community-Level Interaction Insights into Carbon Utilization and Element Cycling Functions of Hydrothermarchaeota in Hydrothermal Sediment.</title>
        <authorList>
            <person name="Zhou Z."/>
            <person name="Liu Y."/>
            <person name="Xu W."/>
            <person name="Pan J."/>
            <person name="Luo Z.H."/>
            <person name="Li M."/>
        </authorList>
    </citation>
    <scope>NUCLEOTIDE SEQUENCE [LARGE SCALE GENOMIC DNA]</scope>
    <source>
        <strain evidence="15">HyVt-102</strain>
    </source>
</reference>
<evidence type="ECO:0000313" key="15">
    <source>
        <dbReference type="EMBL" id="HDI82346.1"/>
    </source>
</evidence>
<dbReference type="EC" id="6.3.2.10" evidence="10 11"/>
<keyword evidence="5 10" id="KW-0067">ATP-binding</keyword>
<accession>A0A7C0VB01</accession>
<dbReference type="GO" id="GO:0008360">
    <property type="term" value="P:regulation of cell shape"/>
    <property type="evidence" value="ECO:0007669"/>
    <property type="project" value="UniProtKB-KW"/>
</dbReference>
<dbReference type="InterPro" id="IPR005863">
    <property type="entry name" value="UDP-N-AcMur_synth"/>
</dbReference>
<dbReference type="InterPro" id="IPR051046">
    <property type="entry name" value="MurCDEF_CellWall_CoF430Synth"/>
</dbReference>
<keyword evidence="9 10" id="KW-0961">Cell wall biogenesis/degradation</keyword>
<keyword evidence="4 10" id="KW-0547">Nucleotide-binding</keyword>
<dbReference type="SUPFAM" id="SSF63418">
    <property type="entry name" value="MurE/MurF N-terminal domain"/>
    <property type="match status" value="1"/>
</dbReference>
<evidence type="ECO:0000256" key="8">
    <source>
        <dbReference type="ARBA" id="ARBA00023306"/>
    </source>
</evidence>
<dbReference type="PANTHER" id="PTHR43024">
    <property type="entry name" value="UDP-N-ACETYLMURAMOYL-TRIPEPTIDE--D-ALANYL-D-ALANINE LIGASE"/>
    <property type="match status" value="1"/>
</dbReference>
<feature type="domain" description="Mur ligase C-terminal" evidence="13">
    <location>
        <begin position="303"/>
        <end position="419"/>
    </location>
</feature>
<sequence length="441" mass="48892">MDLSVSEIVDAIKGEPLEIDLDVEVKGISTDTRTMLPGEVFFALKGEHYDGHEFVREAIAKGAVFCVVERKITGEKEVVVEDTLKSLGDLAHYYREKKDPRVIGITGTVGKTTTKEFTYNIMKKSFKTLKTEKNYNNLIGLPLTILSVEDEDHLVVEMGSNKKGEIRRLSEISNPDIGVITEVTPVHTEFLEDVEGVFEEKASICEFVNETMVVNGDNAYLNRIEFPHVIKVGMSIDNDHVVEILEEGVDGSVFRLDGTEFRINVPGRGAVIDAAISVVVGFIEGVPLLQIKEALEETIDVHHRMELVEACGVTIIDDSYNASPASMRNAVDYLSLKEGLRIAVLGEMLELGKLSAQLHLETGKYLKGKVDHLMAIGRDALYYLAGYGGGFYAEEIDEAVRVLLQWIKPGSWILVKGSRKNNLDLLVKKLKERLCSTTSTT</sequence>
<comment type="pathway">
    <text evidence="10 11">Cell wall biogenesis; peptidoglycan biosynthesis.</text>
</comment>
<dbReference type="GO" id="GO:0047480">
    <property type="term" value="F:UDP-N-acetylmuramoyl-tripeptide-D-alanyl-D-alanine ligase activity"/>
    <property type="evidence" value="ECO:0007669"/>
    <property type="project" value="UniProtKB-UniRule"/>
</dbReference>
<evidence type="ECO:0000256" key="7">
    <source>
        <dbReference type="ARBA" id="ARBA00022984"/>
    </source>
</evidence>
<dbReference type="GO" id="GO:0005524">
    <property type="term" value="F:ATP binding"/>
    <property type="evidence" value="ECO:0007669"/>
    <property type="project" value="UniProtKB-UniRule"/>
</dbReference>
<dbReference type="EMBL" id="DQWE01000043">
    <property type="protein sequence ID" value="HDI82346.1"/>
    <property type="molecule type" value="Genomic_DNA"/>
</dbReference>
<dbReference type="GO" id="GO:0009252">
    <property type="term" value="P:peptidoglycan biosynthetic process"/>
    <property type="evidence" value="ECO:0007669"/>
    <property type="project" value="UniProtKB-UniRule"/>
</dbReference>
<dbReference type="InterPro" id="IPR004101">
    <property type="entry name" value="Mur_ligase_C"/>
</dbReference>
<keyword evidence="7 10" id="KW-0573">Peptidoglycan synthesis</keyword>
<feature type="domain" description="Mur ligase N-terminal catalytic" evidence="12">
    <location>
        <begin position="24"/>
        <end position="72"/>
    </location>
</feature>
<evidence type="ECO:0000256" key="11">
    <source>
        <dbReference type="RuleBase" id="RU004136"/>
    </source>
</evidence>
<organism evidence="15">
    <name type="scientific">candidate division WOR-3 bacterium</name>
    <dbReference type="NCBI Taxonomy" id="2052148"/>
    <lineage>
        <taxon>Bacteria</taxon>
        <taxon>Bacteria division WOR-3</taxon>
    </lineage>
</organism>
<dbReference type="Gene3D" id="3.40.1190.10">
    <property type="entry name" value="Mur-like, catalytic domain"/>
    <property type="match status" value="1"/>
</dbReference>
<evidence type="ECO:0000256" key="1">
    <source>
        <dbReference type="ARBA" id="ARBA00022490"/>
    </source>
</evidence>
<evidence type="ECO:0000256" key="5">
    <source>
        <dbReference type="ARBA" id="ARBA00022840"/>
    </source>
</evidence>
<dbReference type="HAMAP" id="MF_02019">
    <property type="entry name" value="MurF"/>
    <property type="match status" value="1"/>
</dbReference>
<dbReference type="GO" id="GO:0071555">
    <property type="term" value="P:cell wall organization"/>
    <property type="evidence" value="ECO:0007669"/>
    <property type="project" value="UniProtKB-KW"/>
</dbReference>
<comment type="function">
    <text evidence="10 11">Involved in cell wall formation. Catalyzes the final step in the synthesis of UDP-N-acetylmuramoyl-pentapeptide, the precursor of murein.</text>
</comment>
<dbReference type="InterPro" id="IPR036565">
    <property type="entry name" value="Mur-like_cat_sf"/>
</dbReference>
<comment type="similarity">
    <text evidence="10">Belongs to the MurCDEF family. MurF subfamily.</text>
</comment>
<dbReference type="Pfam" id="PF01225">
    <property type="entry name" value="Mur_ligase"/>
    <property type="match status" value="1"/>
</dbReference>
<comment type="catalytic activity">
    <reaction evidence="10 11">
        <text>D-alanyl-D-alanine + UDP-N-acetyl-alpha-D-muramoyl-L-alanyl-gamma-D-glutamyl-meso-2,6-diaminopimelate + ATP = UDP-N-acetyl-alpha-D-muramoyl-L-alanyl-gamma-D-glutamyl-meso-2,6-diaminopimeloyl-D-alanyl-D-alanine + ADP + phosphate + H(+)</text>
        <dbReference type="Rhea" id="RHEA:28374"/>
        <dbReference type="ChEBI" id="CHEBI:15378"/>
        <dbReference type="ChEBI" id="CHEBI:30616"/>
        <dbReference type="ChEBI" id="CHEBI:43474"/>
        <dbReference type="ChEBI" id="CHEBI:57822"/>
        <dbReference type="ChEBI" id="CHEBI:61386"/>
        <dbReference type="ChEBI" id="CHEBI:83905"/>
        <dbReference type="ChEBI" id="CHEBI:456216"/>
        <dbReference type="EC" id="6.3.2.10"/>
    </reaction>
</comment>
<gene>
    <name evidence="10" type="primary">murF</name>
    <name evidence="15" type="ORF">ENF18_00970</name>
</gene>
<evidence type="ECO:0000259" key="12">
    <source>
        <dbReference type="Pfam" id="PF01225"/>
    </source>
</evidence>
<dbReference type="Gene3D" id="3.90.190.20">
    <property type="entry name" value="Mur ligase, C-terminal domain"/>
    <property type="match status" value="1"/>
</dbReference>
<dbReference type="AlphaFoldDB" id="A0A7C0VB01"/>
<dbReference type="InterPro" id="IPR035911">
    <property type="entry name" value="MurE/MurF_N"/>
</dbReference>
<keyword evidence="1 10" id="KW-0963">Cytoplasm</keyword>
<dbReference type="InterPro" id="IPR013221">
    <property type="entry name" value="Mur_ligase_cen"/>
</dbReference>
<keyword evidence="2 10" id="KW-0436">Ligase</keyword>
<evidence type="ECO:0000256" key="3">
    <source>
        <dbReference type="ARBA" id="ARBA00022618"/>
    </source>
</evidence>
<dbReference type="Proteomes" id="UP000885847">
    <property type="component" value="Unassembled WGS sequence"/>
</dbReference>
<proteinExistence type="inferred from homology"/>
<name>A0A7C0VB01_UNCW3</name>
<dbReference type="GO" id="GO:0051301">
    <property type="term" value="P:cell division"/>
    <property type="evidence" value="ECO:0007669"/>
    <property type="project" value="UniProtKB-KW"/>
</dbReference>
<evidence type="ECO:0000256" key="4">
    <source>
        <dbReference type="ARBA" id="ARBA00022741"/>
    </source>
</evidence>
<dbReference type="Pfam" id="PF08245">
    <property type="entry name" value="Mur_ligase_M"/>
    <property type="match status" value="1"/>
</dbReference>
<keyword evidence="6 10" id="KW-0133">Cell shape</keyword>
<dbReference type="Gene3D" id="3.40.1390.10">
    <property type="entry name" value="MurE/MurF, N-terminal domain"/>
    <property type="match status" value="1"/>
</dbReference>
<keyword evidence="8 10" id="KW-0131">Cell cycle</keyword>
<dbReference type="InterPro" id="IPR000713">
    <property type="entry name" value="Mur_ligase_N"/>
</dbReference>
<evidence type="ECO:0000259" key="14">
    <source>
        <dbReference type="Pfam" id="PF08245"/>
    </source>
</evidence>
<protein>
    <recommendedName>
        <fullName evidence="10 11">UDP-N-acetylmuramoyl-tripeptide--D-alanyl-D-alanine ligase</fullName>
        <ecNumber evidence="10 11">6.3.2.10</ecNumber>
    </recommendedName>
    <alternativeName>
        <fullName evidence="10">D-alanyl-D-alanine-adding enzyme</fullName>
    </alternativeName>
</protein>
<dbReference type="GO" id="GO:0005737">
    <property type="term" value="C:cytoplasm"/>
    <property type="evidence" value="ECO:0007669"/>
    <property type="project" value="UniProtKB-SubCell"/>
</dbReference>